<keyword evidence="2" id="KW-0472">Membrane</keyword>
<dbReference type="STRING" id="1871336.BBG48_02310"/>
<proteinExistence type="predicted"/>
<organism evidence="3 5">
    <name type="scientific">Criibacterium bergeronii</name>
    <dbReference type="NCBI Taxonomy" id="1871336"/>
    <lineage>
        <taxon>Bacteria</taxon>
        <taxon>Bacillati</taxon>
        <taxon>Bacillota</taxon>
        <taxon>Clostridia</taxon>
        <taxon>Peptostreptococcales</taxon>
        <taxon>Filifactoraceae</taxon>
        <taxon>Criibacterium</taxon>
    </lineage>
</organism>
<accession>A0A371IJZ5</accession>
<keyword evidence="5" id="KW-1185">Reference proteome</keyword>
<gene>
    <name evidence="3" type="ORF">BBG48_008235</name>
    <name evidence="4" type="ORF">FL857_06535</name>
</gene>
<name>A0A371IJZ5_9FIRM</name>
<reference evidence="3" key="2">
    <citation type="submission" date="2018-07" db="EMBL/GenBank/DDBJ databases">
        <authorList>
            <person name="Quirk P.G."/>
            <person name="Krulwich T.A."/>
        </authorList>
    </citation>
    <scope>NUCLEOTIDE SEQUENCE</scope>
    <source>
        <strain evidence="3">CCRI-22567</strain>
    </source>
</reference>
<keyword evidence="2" id="KW-0812">Transmembrane</keyword>
<comment type="caution">
    <text evidence="3">The sequence shown here is derived from an EMBL/GenBank/DDBJ whole genome shotgun (WGS) entry which is preliminary data.</text>
</comment>
<protein>
    <submittedName>
        <fullName evidence="3">Uncharacterized protein</fullName>
    </submittedName>
</protein>
<evidence type="ECO:0000313" key="6">
    <source>
        <dbReference type="Proteomes" id="UP000319424"/>
    </source>
</evidence>
<dbReference type="RefSeq" id="WP_068912468.1">
    <property type="nucleotide sequence ID" value="NZ_MBEW02000020.1"/>
</dbReference>
<feature type="region of interest" description="Disordered" evidence="1">
    <location>
        <begin position="54"/>
        <end position="92"/>
    </location>
</feature>
<evidence type="ECO:0000313" key="5">
    <source>
        <dbReference type="Proteomes" id="UP000093352"/>
    </source>
</evidence>
<evidence type="ECO:0000256" key="2">
    <source>
        <dbReference type="SAM" id="Phobius"/>
    </source>
</evidence>
<evidence type="ECO:0000313" key="3">
    <source>
        <dbReference type="EMBL" id="RDY20799.1"/>
    </source>
</evidence>
<feature type="compositionally biased region" description="Polar residues" evidence="1">
    <location>
        <begin position="54"/>
        <end position="86"/>
    </location>
</feature>
<dbReference type="OrthoDB" id="1650483at2"/>
<sequence length="259" mass="28723">MRFSQLDIKEKITVFIAFLGIFALIGFALGATINIFSRGAVLPDKSKKTNQVEIAKENNSNNSTQKPAENPSISENTSKESANSTEESADIIVPTNTQEDKNLDEMTFDTYAVGKDLKEGVYRLIARNDSAPAYYRVSNKNSTQDIDIYQDNIFTNSTYVELKKGQYLYVSDADVKSLSEIEPYKADSGVYKEGGYKVGFDLPAGRYAVSPISDVGYVEVSNSADKNDSIIKAYIQKSLTIDLKDGQFIFISLSQMIKQ</sequence>
<dbReference type="EMBL" id="MBEW02000020">
    <property type="protein sequence ID" value="RDY20799.1"/>
    <property type="molecule type" value="Genomic_DNA"/>
</dbReference>
<feature type="transmembrane region" description="Helical" evidence="2">
    <location>
        <begin position="12"/>
        <end position="36"/>
    </location>
</feature>
<keyword evidence="2" id="KW-1133">Transmembrane helix</keyword>
<dbReference type="Proteomes" id="UP000093352">
    <property type="component" value="Unassembled WGS sequence"/>
</dbReference>
<dbReference type="Proteomes" id="UP000319424">
    <property type="component" value="Unassembled WGS sequence"/>
</dbReference>
<evidence type="ECO:0000313" key="4">
    <source>
        <dbReference type="EMBL" id="TRW26071.1"/>
    </source>
</evidence>
<reference evidence="3 5" key="1">
    <citation type="journal article" date="2016" name="Genome Announc.">
        <title>Draft Genome Sequence of Criibacterium bergeronii gen. nov., sp. nov., Strain CCRI-22567T, Isolated from a Vaginal Sample from a Woman with Bacterial Vaginosis.</title>
        <authorList>
            <person name="Maheux A.F."/>
            <person name="Berube E."/>
            <person name="Boudreau D.K."/>
            <person name="Raymond F."/>
            <person name="Corbeil J."/>
            <person name="Roy P.H."/>
            <person name="Boissinot M."/>
            <person name="Omar R.F."/>
        </authorList>
    </citation>
    <scope>NUCLEOTIDE SEQUENCE [LARGE SCALE GENOMIC DNA]</scope>
    <source>
        <strain evidence="3 5">CCRI-22567</strain>
    </source>
</reference>
<reference evidence="4 6" key="3">
    <citation type="submission" date="2019-07" db="EMBL/GenBank/DDBJ databases">
        <title>Criibacterium bergeronii gen. nov., sp. nov. isolated from human clinical samples.</title>
        <authorList>
            <person name="Maheux A.F."/>
            <person name="Boudreau D.K."/>
            <person name="Berube E."/>
            <person name="Brodeur S."/>
            <person name="Bernard K.A."/>
            <person name="Abed J.Y."/>
            <person name="Ducrey E."/>
            <person name="Guay E.F."/>
            <person name="Raymond F."/>
            <person name="Corbeil J."/>
            <person name="Domingo M.-C."/>
            <person name="Roy P.H."/>
            <person name="Boissinot M."/>
            <person name="Tocheva E.I."/>
            <person name="Omar R.F."/>
        </authorList>
    </citation>
    <scope>NUCLEOTIDE SEQUENCE [LARGE SCALE GENOMIC DNA]</scope>
    <source>
        <strain evidence="4 6">CCRI-24246</strain>
    </source>
</reference>
<evidence type="ECO:0000256" key="1">
    <source>
        <dbReference type="SAM" id="MobiDB-lite"/>
    </source>
</evidence>
<dbReference type="EMBL" id="VJXW01000008">
    <property type="protein sequence ID" value="TRW26071.1"/>
    <property type="molecule type" value="Genomic_DNA"/>
</dbReference>
<dbReference type="AlphaFoldDB" id="A0A371IJZ5"/>